<dbReference type="EMBL" id="CAMXCT020000977">
    <property type="protein sequence ID" value="CAL1138662.1"/>
    <property type="molecule type" value="Genomic_DNA"/>
</dbReference>
<dbReference type="Pfam" id="PF04841">
    <property type="entry name" value="Vps16_N"/>
    <property type="match status" value="1"/>
</dbReference>
<evidence type="ECO:0000313" key="5">
    <source>
        <dbReference type="EMBL" id="CAL4772599.1"/>
    </source>
</evidence>
<keyword evidence="6" id="KW-1185">Reference proteome</keyword>
<dbReference type="InterPro" id="IPR016534">
    <property type="entry name" value="VPS16"/>
</dbReference>
<feature type="domain" description="Vps16 N-terminal" evidence="3">
    <location>
        <begin position="42"/>
        <end position="88"/>
    </location>
</feature>
<sequence length="1297" mass="145943">MHTNWNPYSACTLQLLCQHCQPNDVGNSSLQIWELGRLVHLQESLRPIKDQLADAVSSCLDAALCEDAPAFNNLLKAASFGRHFLTETPGCPDRHREVCRSLRICRELRKAPIEIPITPAQLEKLGMAGLSQRLAQRHYHLLAMRICEWVGHSSDKVLFHWACEKIRAARGSAQTDEQLCQTILEKFQRCPGIGFADVARVAAEMYRPHLATVLLNHEPRSHAQVQVLVQLSREGDEKDREIMLRLALDKAARSWDPDLMNSAISAACMGDPCERGSDIQSCARLIKEKLYELQVVGDMVTKQLLAREQFDRARMLNDLLDRKRPAAFAALHRVFRQQNYDERTKLLRFSKDLFGINDPSATDSEKSSMQFMAQACVEEMDLLAAQLTLEEKANAKSWGRSFGSTPQRFLGLPLVTTLVKLLELGEVREANELRTRMKVSDKRYWRIKIRGLAAAGSFEELNAFAIVTSPIGYEPFVETFLKYGRQDFALALVPKVKSSEQQAQYYQQMGLHDQAQRARSQGQERSGAGRLLNILGVDPVGTCCSTAWRDAAGTPVMPWGLHGAFCFPSLSLYVTCCPNLEVTTPQLAGCPLEFQDTKCCTEDATATFLSLADVAPEHEDHKETMNLLWYFLRDIDLLSLDAWRLLVKGTAQAANFRMFEFKSGLKILDVSIGAAAIKLSRLMVKTMHRIEGFQQFCLWHIATATGRMVTEVAVESCEMSELLFQYKAAAANHDFLMYSLIPRVQLEVGSSLKEASPHPEHPTVALQVVCVGPWAQHALVTLQSLLRHRSSHARLRIFVLSDAVGWEDWTEAWEALGYADGVDGQNNWGKAEKTEISLQGVSFERIDFAHLESFQRYMKRYPSNCNFQHGIELAMLARALCHELLPQDVDWVISMDVGDVLVLEDIVELWKLRPELEQHFLAVSYAWALGQHLNAGLVLYNLRRMRQGNFTELTLRAAVWEVERGDGICPRDQNFLNMLHDEDFLGSLRSLGSLEDGKIMRILPCRWSLFPAVDWHPAWSKPDLWHPELFQRIRYPGLVSSTQVELYCPDPVDLLMAFAFLPISGSRQGRVRLYAEQEGGGHLRHCHPSRIGQPCCACGEAAALVHVAGDLKRWPAMQNFLGREDTEGRSRASEQWWGGDFRQQKLKKQSEEKMFLMAKDQGLELLVPVGSSWCRTLRTEAGARYRASGLGQLRGEELEVQTTAREFRVLISSSNRSLEISMEAQHVVLLELGAGGAGGAVLQHACFERRWISLRLGFGSQPQLELCGDKMALPAMLGGFSLQIASEQEAPWAICVT</sequence>
<dbReference type="Pfam" id="PF04840">
    <property type="entry name" value="Vps16_C"/>
    <property type="match status" value="1"/>
</dbReference>
<dbReference type="PANTHER" id="PTHR12811">
    <property type="entry name" value="VACUOLAR PROTEIN SORTING VPS16"/>
    <property type="match status" value="1"/>
</dbReference>
<organism evidence="4">
    <name type="scientific">Cladocopium goreaui</name>
    <dbReference type="NCBI Taxonomy" id="2562237"/>
    <lineage>
        <taxon>Eukaryota</taxon>
        <taxon>Sar</taxon>
        <taxon>Alveolata</taxon>
        <taxon>Dinophyceae</taxon>
        <taxon>Suessiales</taxon>
        <taxon>Symbiodiniaceae</taxon>
        <taxon>Cladocopium</taxon>
    </lineage>
</organism>
<reference evidence="5 6" key="2">
    <citation type="submission" date="2024-05" db="EMBL/GenBank/DDBJ databases">
        <authorList>
            <person name="Chen Y."/>
            <person name="Shah S."/>
            <person name="Dougan E. K."/>
            <person name="Thang M."/>
            <person name="Chan C."/>
        </authorList>
    </citation>
    <scope>NUCLEOTIDE SEQUENCE [LARGE SCALE GENOMIC DNA]</scope>
</reference>
<dbReference type="GO" id="GO:0003779">
    <property type="term" value="F:actin binding"/>
    <property type="evidence" value="ECO:0007669"/>
    <property type="project" value="TreeGrafter"/>
</dbReference>
<protein>
    <submittedName>
        <fullName evidence="5">Vacuolar protein sorting-associated protein 16-like</fullName>
    </submittedName>
</protein>
<dbReference type="InterPro" id="IPR006926">
    <property type="entry name" value="Vps16_N"/>
</dbReference>
<evidence type="ECO:0000313" key="6">
    <source>
        <dbReference type="Proteomes" id="UP001152797"/>
    </source>
</evidence>
<dbReference type="EMBL" id="CAMXCT010000977">
    <property type="protein sequence ID" value="CAI3985287.1"/>
    <property type="molecule type" value="Genomic_DNA"/>
</dbReference>
<evidence type="ECO:0000259" key="3">
    <source>
        <dbReference type="Pfam" id="PF04841"/>
    </source>
</evidence>
<comment type="caution">
    <text evidence="4">The sequence shown here is derived from an EMBL/GenBank/DDBJ whole genome shotgun (WGS) entry which is preliminary data.</text>
</comment>
<dbReference type="GO" id="GO:0005768">
    <property type="term" value="C:endosome"/>
    <property type="evidence" value="ECO:0007669"/>
    <property type="project" value="TreeGrafter"/>
</dbReference>
<feature type="domain" description="Vps16 C-terminal" evidence="2">
    <location>
        <begin position="362"/>
        <end position="528"/>
    </location>
</feature>
<dbReference type="GO" id="GO:0005765">
    <property type="term" value="C:lysosomal membrane"/>
    <property type="evidence" value="ECO:0007669"/>
    <property type="project" value="TreeGrafter"/>
</dbReference>
<dbReference type="Gene3D" id="1.10.150.780">
    <property type="entry name" value="Vps16, C-terminal region"/>
    <property type="match status" value="1"/>
</dbReference>
<evidence type="ECO:0000313" key="4">
    <source>
        <dbReference type="EMBL" id="CAI3985287.1"/>
    </source>
</evidence>
<dbReference type="InterPro" id="IPR006925">
    <property type="entry name" value="Vps16_C"/>
</dbReference>
<dbReference type="GO" id="GO:0016197">
    <property type="term" value="P:endosomal transport"/>
    <property type="evidence" value="ECO:0007669"/>
    <property type="project" value="TreeGrafter"/>
</dbReference>
<dbReference type="Proteomes" id="UP001152797">
    <property type="component" value="Unassembled WGS sequence"/>
</dbReference>
<dbReference type="Pfam" id="PF01501">
    <property type="entry name" value="Glyco_transf_8"/>
    <property type="match status" value="1"/>
</dbReference>
<dbReference type="SUPFAM" id="SSF53448">
    <property type="entry name" value="Nucleotide-diphospho-sugar transferases"/>
    <property type="match status" value="1"/>
</dbReference>
<comment type="similarity">
    <text evidence="1">Belongs to the VPS16 family.</text>
</comment>
<dbReference type="EMBL" id="CAMXCT030000977">
    <property type="protein sequence ID" value="CAL4772599.1"/>
    <property type="molecule type" value="Genomic_DNA"/>
</dbReference>
<dbReference type="GO" id="GO:0030897">
    <property type="term" value="C:HOPS complex"/>
    <property type="evidence" value="ECO:0007669"/>
    <property type="project" value="TreeGrafter"/>
</dbReference>
<dbReference type="InterPro" id="IPR002495">
    <property type="entry name" value="Glyco_trans_8"/>
</dbReference>
<dbReference type="GO" id="GO:0006886">
    <property type="term" value="P:intracellular protein transport"/>
    <property type="evidence" value="ECO:0007669"/>
    <property type="project" value="InterPro"/>
</dbReference>
<reference evidence="4" key="1">
    <citation type="submission" date="2022-10" db="EMBL/GenBank/DDBJ databases">
        <authorList>
            <person name="Chen Y."/>
            <person name="Dougan E. K."/>
            <person name="Chan C."/>
            <person name="Rhodes N."/>
            <person name="Thang M."/>
        </authorList>
    </citation>
    <scope>NUCLEOTIDE SEQUENCE</scope>
</reference>
<accession>A0A9P1C600</accession>
<dbReference type="InterPro" id="IPR038132">
    <property type="entry name" value="Vps16_C_sf"/>
</dbReference>
<dbReference type="Gene3D" id="3.90.550.10">
    <property type="entry name" value="Spore Coat Polysaccharide Biosynthesis Protein SpsA, Chain A"/>
    <property type="match status" value="1"/>
</dbReference>
<name>A0A9P1C600_9DINO</name>
<proteinExistence type="inferred from homology"/>
<dbReference type="InterPro" id="IPR029044">
    <property type="entry name" value="Nucleotide-diphossugar_trans"/>
</dbReference>
<evidence type="ECO:0000259" key="2">
    <source>
        <dbReference type="Pfam" id="PF04840"/>
    </source>
</evidence>
<gene>
    <name evidence="4" type="ORF">C1SCF055_LOCUS12754</name>
</gene>
<dbReference type="GO" id="GO:0016757">
    <property type="term" value="F:glycosyltransferase activity"/>
    <property type="evidence" value="ECO:0007669"/>
    <property type="project" value="InterPro"/>
</dbReference>
<dbReference type="GO" id="GO:0042144">
    <property type="term" value="P:vacuole fusion, non-autophagic"/>
    <property type="evidence" value="ECO:0007669"/>
    <property type="project" value="TreeGrafter"/>
</dbReference>
<dbReference type="PANTHER" id="PTHR12811:SF0">
    <property type="entry name" value="VACUOLAR PROTEIN SORTING-ASSOCIATED PROTEIN 16 HOMOLOG"/>
    <property type="match status" value="1"/>
</dbReference>
<dbReference type="OrthoDB" id="1792at2759"/>
<evidence type="ECO:0000256" key="1">
    <source>
        <dbReference type="ARBA" id="ARBA00009250"/>
    </source>
</evidence>